<evidence type="ECO:0000313" key="4">
    <source>
        <dbReference type="EMBL" id="QES47247.1"/>
    </source>
</evidence>
<dbReference type="GO" id="GO:0005524">
    <property type="term" value="F:ATP binding"/>
    <property type="evidence" value="ECO:0007669"/>
    <property type="project" value="InterPro"/>
</dbReference>
<feature type="transmembrane region" description="Helical" evidence="2">
    <location>
        <begin position="703"/>
        <end position="722"/>
    </location>
</feature>
<dbReference type="PANTHER" id="PTHR48011">
    <property type="entry name" value="CCR4-NOT TRANSCRIPTIONAL COMPLEX SUBUNIT CAF120-RELATED"/>
    <property type="match status" value="1"/>
</dbReference>
<dbReference type="GO" id="GO:0004674">
    <property type="term" value="F:protein serine/threonine kinase activity"/>
    <property type="evidence" value="ECO:0007669"/>
    <property type="project" value="UniProtKB-KW"/>
</dbReference>
<dbReference type="InterPro" id="IPR008266">
    <property type="entry name" value="Tyr_kinase_AS"/>
</dbReference>
<dbReference type="Pfam" id="PF00069">
    <property type="entry name" value="Pkinase"/>
    <property type="match status" value="1"/>
</dbReference>
<keyword evidence="2" id="KW-0812">Transmembrane</keyword>
<evidence type="ECO:0000313" key="5">
    <source>
        <dbReference type="Proteomes" id="UP000325211"/>
    </source>
</evidence>
<feature type="compositionally biased region" description="Low complexity" evidence="1">
    <location>
        <begin position="1"/>
        <end position="14"/>
    </location>
</feature>
<accession>A0A5P2CZ51</accession>
<evidence type="ECO:0000259" key="3">
    <source>
        <dbReference type="PROSITE" id="PS50011"/>
    </source>
</evidence>
<feature type="compositionally biased region" description="Basic residues" evidence="1">
    <location>
        <begin position="757"/>
        <end position="766"/>
    </location>
</feature>
<dbReference type="PANTHER" id="PTHR48011:SF4">
    <property type="entry name" value="MITOGEN-ACTIVATED PROTEIN KINASE KINASE KINASE 19"/>
    <property type="match status" value="1"/>
</dbReference>
<dbReference type="AlphaFoldDB" id="A0A5P2CZ51"/>
<sequence length="828" mass="90848">MQGKAEVVTTVPPTEVDPEGFGEDFNPGPEETRRGLDRVPASLSARLDLTEVLSDVQRPTQAVVLRVKDREARHRDPAVPLVLKWYHRAFAPDPDARRLLTGDLGAHVVRVLEHGIADGHPYELLPSYGETTLADYHARHPGPLPAPLVHTVVAHLHEALSAAHGLAVVHRDVTPDNIVVRTQNEDRLDLVLVDFGAAVHLGRDEESPRRRDWKGKPLYLAPEASTHRQSVTPAADWWSAGMVVAELAGGRHPVDFRGDEEVLAEIATHDPELPLVTDPRVLMLCHGLLTRAPEHRWGAEQVGRWLAGDSPPVAPRTTGAAPEDLPPRSTAEPFAFLGRAVTSTEELARQFDLQWRAAEDLLADRRGRARLVAWLGRFADAPDRSPEDTEELNALLSLLGQPPDPPTTLRLLNWMGPRLTASWRGVPLDTLGIADLERDAVRGDDRSRDLVAALARHELLPLLAARPGGEGLDEVQRRWQDYRQSWREATADLFARGGPRERRSADRLLHRTRDLDARLLLLAREPDRTAARLLRGTAWDRSRGDTPPHWYRALRADPDNPLRLLAASLLIGLARLEAQQHQDELRDRELDRLFAEETDARFEVLRRLDRPPALGWALLGATVATAPWTFVIGLADLLGRAGQREVVLAWMLALPAAAAVFALELWIAVYIGPHTYHPARSLVGLVIRTGDRPARAARSGGRLGMAVAAAALAAVGVLGVWAVTWAPWAWPAGTVVALTAWTVQRWWAWRRHSRDARQARAAHRAGRATASVPHPAPAHRPTGPTGPTGMAGPHDPTGPAGPAGAARPGSPHRRPGTPHPAAPTRRNT</sequence>
<name>A0A5P2CZ51_STRVZ</name>
<feature type="region of interest" description="Disordered" evidence="1">
    <location>
        <begin position="757"/>
        <end position="828"/>
    </location>
</feature>
<feature type="region of interest" description="Disordered" evidence="1">
    <location>
        <begin position="310"/>
        <end position="329"/>
    </location>
</feature>
<protein>
    <submittedName>
        <fullName evidence="4">Serine/threonine protein kinase</fullName>
    </submittedName>
</protein>
<keyword evidence="4" id="KW-0723">Serine/threonine-protein kinase</keyword>
<keyword evidence="4" id="KW-0808">Transferase</keyword>
<keyword evidence="4" id="KW-0418">Kinase</keyword>
<dbReference type="Proteomes" id="UP000325211">
    <property type="component" value="Chromosome"/>
</dbReference>
<feature type="compositionally biased region" description="Low complexity" evidence="1">
    <location>
        <begin position="779"/>
        <end position="809"/>
    </location>
</feature>
<reference evidence="4 5" key="1">
    <citation type="submission" date="2018-05" db="EMBL/GenBank/DDBJ databases">
        <title>Streptomyces venezuelae.</title>
        <authorList>
            <person name="Kim W."/>
            <person name="Lee N."/>
            <person name="Cho B.-K."/>
        </authorList>
    </citation>
    <scope>NUCLEOTIDE SEQUENCE [LARGE SCALE GENOMIC DNA]</scope>
    <source>
        <strain evidence="4 5">ATCC 21782</strain>
    </source>
</reference>
<dbReference type="InterPro" id="IPR011009">
    <property type="entry name" value="Kinase-like_dom_sf"/>
</dbReference>
<gene>
    <name evidence="4" type="ORF">DEJ50_04780</name>
</gene>
<feature type="domain" description="Protein kinase" evidence="3">
    <location>
        <begin position="50"/>
        <end position="313"/>
    </location>
</feature>
<proteinExistence type="predicted"/>
<dbReference type="SMART" id="SM00220">
    <property type="entry name" value="S_TKc"/>
    <property type="match status" value="1"/>
</dbReference>
<dbReference type="GO" id="GO:0007165">
    <property type="term" value="P:signal transduction"/>
    <property type="evidence" value="ECO:0007669"/>
    <property type="project" value="TreeGrafter"/>
</dbReference>
<dbReference type="InterPro" id="IPR052751">
    <property type="entry name" value="Plant_MAPKKK"/>
</dbReference>
<dbReference type="Gene3D" id="1.10.510.10">
    <property type="entry name" value="Transferase(Phosphotransferase) domain 1"/>
    <property type="match status" value="1"/>
</dbReference>
<dbReference type="InterPro" id="IPR000719">
    <property type="entry name" value="Prot_kinase_dom"/>
</dbReference>
<dbReference type="PROSITE" id="PS00109">
    <property type="entry name" value="PROTEIN_KINASE_TYR"/>
    <property type="match status" value="1"/>
</dbReference>
<dbReference type="SUPFAM" id="SSF56112">
    <property type="entry name" value="Protein kinase-like (PK-like)"/>
    <property type="match status" value="1"/>
</dbReference>
<feature type="region of interest" description="Disordered" evidence="1">
    <location>
        <begin position="1"/>
        <end position="36"/>
    </location>
</feature>
<organism evidence="4 5">
    <name type="scientific">Streptomyces venezuelae</name>
    <dbReference type="NCBI Taxonomy" id="54571"/>
    <lineage>
        <taxon>Bacteria</taxon>
        <taxon>Bacillati</taxon>
        <taxon>Actinomycetota</taxon>
        <taxon>Actinomycetes</taxon>
        <taxon>Kitasatosporales</taxon>
        <taxon>Streptomycetaceae</taxon>
        <taxon>Streptomyces</taxon>
    </lineage>
</organism>
<dbReference type="PROSITE" id="PS50011">
    <property type="entry name" value="PROTEIN_KINASE_DOM"/>
    <property type="match status" value="1"/>
</dbReference>
<evidence type="ECO:0000256" key="1">
    <source>
        <dbReference type="SAM" id="MobiDB-lite"/>
    </source>
</evidence>
<feature type="transmembrane region" description="Helical" evidence="2">
    <location>
        <begin position="647"/>
        <end position="671"/>
    </location>
</feature>
<dbReference type="EMBL" id="CP029190">
    <property type="protein sequence ID" value="QES47247.1"/>
    <property type="molecule type" value="Genomic_DNA"/>
</dbReference>
<dbReference type="OrthoDB" id="5492697at2"/>
<feature type="transmembrane region" description="Helical" evidence="2">
    <location>
        <begin position="613"/>
        <end position="635"/>
    </location>
</feature>
<evidence type="ECO:0000256" key="2">
    <source>
        <dbReference type="SAM" id="Phobius"/>
    </source>
</evidence>
<keyword evidence="2" id="KW-0472">Membrane</keyword>
<keyword evidence="2" id="KW-1133">Transmembrane helix</keyword>